<dbReference type="InterPro" id="IPR027417">
    <property type="entry name" value="P-loop_NTPase"/>
</dbReference>
<dbReference type="RefSeq" id="XP_045542947.1">
    <property type="nucleotide sequence ID" value="XM_045686991.1"/>
</dbReference>
<protein>
    <submittedName>
        <fullName evidence="2">NEDD4-binding protein 2-like 2</fullName>
    </submittedName>
</protein>
<reference evidence="2" key="1">
    <citation type="submission" date="2025-08" db="UniProtKB">
        <authorList>
            <consortium name="RefSeq"/>
        </authorList>
    </citation>
    <scope>IDENTIFICATION</scope>
</reference>
<dbReference type="InterPro" id="IPR026302">
    <property type="entry name" value="NEDD4-bd_p2"/>
</dbReference>
<gene>
    <name evidence="2" type="primary">LOC106612369</name>
</gene>
<name>A0ABM3C8R6_SALSA</name>
<evidence type="ECO:0000313" key="2">
    <source>
        <dbReference type="RefSeq" id="XP_045542947.1"/>
    </source>
</evidence>
<dbReference type="GeneID" id="106612369"/>
<dbReference type="PANTHER" id="PTHR13308:SF23">
    <property type="entry name" value="NEDD4-BINDING PROTEIN 2-LIKE 2"/>
    <property type="match status" value="1"/>
</dbReference>
<evidence type="ECO:0000313" key="1">
    <source>
        <dbReference type="Proteomes" id="UP001652741"/>
    </source>
</evidence>
<dbReference type="PANTHER" id="PTHR13308">
    <property type="entry name" value="NEDD4-BINDING PROTEIN 2-LIKE 1"/>
    <property type="match status" value="1"/>
</dbReference>
<keyword evidence="1" id="KW-1185">Reference proteome</keyword>
<dbReference type="Gene3D" id="3.40.50.300">
    <property type="entry name" value="P-loop containing nucleotide triphosphate hydrolases"/>
    <property type="match status" value="1"/>
</dbReference>
<proteinExistence type="predicted"/>
<sequence length="131" mass="15139">MLCILSAKVMCKRCSPVIIDNTNMQAWEMKPYVKLALARGYSITFNEPHTSCKFDPIELEKRNKHSVSRKKIGQMLERFEMPMSLDIVMNSQEPFTPTRHPSQQQRHKRTTSPYVLGVYSLVHTVAKRSAL</sequence>
<dbReference type="Proteomes" id="UP001652741">
    <property type="component" value="Chromosome ssa09"/>
</dbReference>
<organism evidence="1 2">
    <name type="scientific">Salmo salar</name>
    <name type="common">Atlantic salmon</name>
    <dbReference type="NCBI Taxonomy" id="8030"/>
    <lineage>
        <taxon>Eukaryota</taxon>
        <taxon>Metazoa</taxon>
        <taxon>Chordata</taxon>
        <taxon>Craniata</taxon>
        <taxon>Vertebrata</taxon>
        <taxon>Euteleostomi</taxon>
        <taxon>Actinopterygii</taxon>
        <taxon>Neopterygii</taxon>
        <taxon>Teleostei</taxon>
        <taxon>Protacanthopterygii</taxon>
        <taxon>Salmoniformes</taxon>
        <taxon>Salmonidae</taxon>
        <taxon>Salmoninae</taxon>
        <taxon>Salmo</taxon>
    </lineage>
</organism>
<accession>A0ABM3C8R6</accession>